<organism evidence="1 2">
    <name type="scientific">Lactobacillus johnsonii N6.2</name>
    <dbReference type="NCBI Taxonomy" id="1408186"/>
    <lineage>
        <taxon>Bacteria</taxon>
        <taxon>Bacillati</taxon>
        <taxon>Bacillota</taxon>
        <taxon>Bacilli</taxon>
        <taxon>Lactobacillales</taxon>
        <taxon>Lactobacillaceae</taxon>
        <taxon>Lactobacillus</taxon>
    </lineage>
</organism>
<sequence>MSNEFCHNGMKCQQGCPCAGKDGVCHCSMVSEKKCVCQSHCKEKEE</sequence>
<name>A0A7D9N4Q7_LACJH</name>
<protein>
    <recommendedName>
        <fullName evidence="3">Metallothionein</fullName>
    </recommendedName>
</protein>
<evidence type="ECO:0008006" key="3">
    <source>
        <dbReference type="Google" id="ProtNLM"/>
    </source>
</evidence>
<dbReference type="KEGG" id="ljn:T285_01355"/>
<dbReference type="EMBL" id="CP006811">
    <property type="protein sequence ID" value="AHA96753.1"/>
    <property type="molecule type" value="Genomic_DNA"/>
</dbReference>
<dbReference type="AlphaFoldDB" id="A0A7D9N4Q7"/>
<dbReference type="Proteomes" id="UP000018522">
    <property type="component" value="Chromosome"/>
</dbReference>
<gene>
    <name evidence="1" type="ORF">T285_01355</name>
</gene>
<proteinExistence type="predicted"/>
<evidence type="ECO:0000313" key="1">
    <source>
        <dbReference type="EMBL" id="AHA96753.1"/>
    </source>
</evidence>
<evidence type="ECO:0000313" key="2">
    <source>
        <dbReference type="Proteomes" id="UP000018522"/>
    </source>
</evidence>
<accession>A0A7D9N4Q7</accession>
<reference evidence="1 2" key="1">
    <citation type="journal article" date="2014" name="Genome Announc.">
        <title>Complete Genome Sequences of Lactobacillus johnsonii Strain N6.2 and Lactobacillus reuteri Strain TD1.</title>
        <authorList>
            <person name="Leonard M.T."/>
            <person name="Valladares R.B."/>
            <person name="Ardissone A."/>
            <person name="Gonzalez C.F."/>
            <person name="Lorca G.L."/>
            <person name="Triplett E.W."/>
        </authorList>
    </citation>
    <scope>NUCLEOTIDE SEQUENCE [LARGE SCALE GENOMIC DNA]</scope>
    <source>
        <strain evidence="1 2">N6.2</strain>
    </source>
</reference>